<dbReference type="Proteomes" id="UP000033633">
    <property type="component" value="Unassembled WGS sequence"/>
</dbReference>
<feature type="transmembrane region" description="Helical" evidence="1">
    <location>
        <begin position="57"/>
        <end position="78"/>
    </location>
</feature>
<evidence type="ECO:0000313" key="2">
    <source>
        <dbReference type="EMBL" id="KKC98193.1"/>
    </source>
</evidence>
<name>A0A0F5V7U4_9GAMM</name>
<evidence type="ECO:0000256" key="1">
    <source>
        <dbReference type="SAM" id="Phobius"/>
    </source>
</evidence>
<accession>A0A0F5V7U4</accession>
<dbReference type="Pfam" id="PF09600">
    <property type="entry name" value="Cyd_oper_YbgE"/>
    <property type="match status" value="1"/>
</dbReference>
<keyword evidence="1" id="KW-1133">Transmembrane helix</keyword>
<dbReference type="AlphaFoldDB" id="A0A0F5V7U4"/>
<comment type="caution">
    <text evidence="2">The sequence shown here is derived from an EMBL/GenBank/DDBJ whole genome shotgun (WGS) entry which is preliminary data.</text>
</comment>
<dbReference type="InterPro" id="IPR011846">
    <property type="entry name" value="Cyd_oper_YbgE"/>
</dbReference>
<evidence type="ECO:0000313" key="3">
    <source>
        <dbReference type="Proteomes" id="UP000033633"/>
    </source>
</evidence>
<organism evidence="2 3">
    <name type="scientific">Photobacterium halotolerans</name>
    <dbReference type="NCBI Taxonomy" id="265726"/>
    <lineage>
        <taxon>Bacteria</taxon>
        <taxon>Pseudomonadati</taxon>
        <taxon>Pseudomonadota</taxon>
        <taxon>Gammaproteobacteria</taxon>
        <taxon>Vibrionales</taxon>
        <taxon>Vibrionaceae</taxon>
        <taxon>Photobacterium</taxon>
    </lineage>
</organism>
<dbReference type="STRING" id="265726.KY46_19875"/>
<dbReference type="OrthoDB" id="5298003at2"/>
<reference evidence="2 3" key="1">
    <citation type="submission" date="2014-12" db="EMBL/GenBank/DDBJ databases">
        <title>Mercury Reductase activity and rhizosphere competence traits in the genome of root associated Photobacterium halotolerans MELD1.</title>
        <authorList>
            <person name="Mathew D.C."/>
            <person name="Huang C.-C."/>
        </authorList>
    </citation>
    <scope>NUCLEOTIDE SEQUENCE [LARGE SCALE GENOMIC DNA]</scope>
    <source>
        <strain evidence="2 3">MELD1</strain>
    </source>
</reference>
<keyword evidence="1" id="KW-0472">Membrane</keyword>
<gene>
    <name evidence="2" type="ORF">KY46_19875</name>
</gene>
<feature type="transmembrane region" description="Helical" evidence="1">
    <location>
        <begin position="84"/>
        <end position="105"/>
    </location>
</feature>
<protein>
    <submittedName>
        <fullName evidence="2">Cytochrome bd biosynthesis protein</fullName>
    </submittedName>
</protein>
<proteinExistence type="predicted"/>
<sequence>MLKTNLTVSNRIDTWVRTSHAWLAHGTLHVLALMMGLVTAGLVLWDPVSFAKAIGGFGPVVSPALIWSCCTAIIFGVGFVPRRWYWQLFFTPYAALPILAGILWLRLS</sequence>
<feature type="transmembrane region" description="Helical" evidence="1">
    <location>
        <begin position="20"/>
        <end position="45"/>
    </location>
</feature>
<keyword evidence="3" id="KW-1185">Reference proteome</keyword>
<keyword evidence="1" id="KW-0812">Transmembrane</keyword>
<dbReference type="RefSeq" id="WP_046222335.1">
    <property type="nucleotide sequence ID" value="NZ_JWYV01000024.1"/>
</dbReference>
<dbReference type="EMBL" id="JWYV01000024">
    <property type="protein sequence ID" value="KKC98193.1"/>
    <property type="molecule type" value="Genomic_DNA"/>
</dbReference>